<dbReference type="EC" id="7.1.1.9" evidence="11"/>
<evidence type="ECO:0000256" key="1">
    <source>
        <dbReference type="ARBA" id="ARBA00004141"/>
    </source>
</evidence>
<dbReference type="Pfam" id="PF02790">
    <property type="entry name" value="COX2_TM"/>
    <property type="match status" value="1"/>
</dbReference>
<comment type="catalytic activity">
    <reaction evidence="11">
        <text>4 Fe(II)-[cytochrome c] + O2 + 8 H(+)(in) = 4 Fe(III)-[cytochrome c] + 2 H2O + 4 H(+)(out)</text>
        <dbReference type="Rhea" id="RHEA:11436"/>
        <dbReference type="Rhea" id="RHEA-COMP:10350"/>
        <dbReference type="Rhea" id="RHEA-COMP:14399"/>
        <dbReference type="ChEBI" id="CHEBI:15377"/>
        <dbReference type="ChEBI" id="CHEBI:15378"/>
        <dbReference type="ChEBI" id="CHEBI:15379"/>
        <dbReference type="ChEBI" id="CHEBI:29033"/>
        <dbReference type="ChEBI" id="CHEBI:29034"/>
        <dbReference type="EC" id="7.1.1.9"/>
    </reaction>
</comment>
<dbReference type="PROSITE" id="PS50999">
    <property type="entry name" value="COX2_TM"/>
    <property type="match status" value="1"/>
</dbReference>
<dbReference type="GO" id="GO:0005886">
    <property type="term" value="C:plasma membrane"/>
    <property type="evidence" value="ECO:0007669"/>
    <property type="project" value="UniProtKB-SubCell"/>
</dbReference>
<feature type="domain" description="Cytochrome oxidase subunit II copper A binding" evidence="13">
    <location>
        <begin position="162"/>
        <end position="325"/>
    </location>
</feature>
<dbReference type="AlphaFoldDB" id="A0A5B8VAQ8"/>
<keyword evidence="6" id="KW-1278">Translocase</keyword>
<dbReference type="InterPro" id="IPR008972">
    <property type="entry name" value="Cupredoxin"/>
</dbReference>
<dbReference type="PANTHER" id="PTHR22888">
    <property type="entry name" value="CYTOCHROME C OXIDASE, SUBUNIT II"/>
    <property type="match status" value="1"/>
</dbReference>
<feature type="domain" description="Cytochrome oxidase subunit II transmembrane region profile" evidence="14">
    <location>
        <begin position="65"/>
        <end position="160"/>
    </location>
</feature>
<comment type="subcellular location">
    <subcellularLocation>
        <location evidence="10">Cell membrane</location>
        <topology evidence="10">Multi-pass membrane protein</topology>
    </subcellularLocation>
    <subcellularLocation>
        <location evidence="1">Membrane</location>
        <topology evidence="1">Multi-pass membrane protein</topology>
    </subcellularLocation>
</comment>
<evidence type="ECO:0000259" key="14">
    <source>
        <dbReference type="PROSITE" id="PS50999"/>
    </source>
</evidence>
<keyword evidence="7 10" id="KW-0249">Electron transport</keyword>
<dbReference type="GO" id="GO:0005507">
    <property type="term" value="F:copper ion binding"/>
    <property type="evidence" value="ECO:0007669"/>
    <property type="project" value="InterPro"/>
</dbReference>
<evidence type="ECO:0000256" key="11">
    <source>
        <dbReference type="RuleBase" id="RU004024"/>
    </source>
</evidence>
<keyword evidence="11" id="KW-0479">Metal-binding</keyword>
<feature type="transmembrane region" description="Helical" evidence="12">
    <location>
        <begin position="47"/>
        <end position="67"/>
    </location>
</feature>
<dbReference type="InterPro" id="IPR036257">
    <property type="entry name" value="Cyt_c_oxidase_su2_TM_sf"/>
</dbReference>
<dbReference type="PANTHER" id="PTHR22888:SF9">
    <property type="entry name" value="CYTOCHROME C OXIDASE SUBUNIT 2"/>
    <property type="match status" value="1"/>
</dbReference>
<evidence type="ECO:0000256" key="10">
    <source>
        <dbReference type="RuleBase" id="RU000456"/>
    </source>
</evidence>
<keyword evidence="4 10" id="KW-0679">Respiratory chain</keyword>
<sequence length="370" mass="41836">MSFFFVIAVIILVFLIIFQIAKASEYVAVLKGEDRTRKENNKINGFFMIAFLIAGLIGVYFCNDALVGKTLLVHESASLQGEKVDQMLWVTLIITGIVFVITQCILFWFAYRYQESEKRKAFFFPHNNTMEIVWTVVPAIALTVLVVIGLRNWFSFTGDAPKNAMQVEVTGKQFGWIFRYSGNDGVFGKKYFRMIDPADNSLGLNWRDSAGINVKDDVAAHDDIVTEQTMYVVKNKPVKLIIGSRDVVHDVGLSWFRLKMDAVPGTPTTLWFTPKFTTKEMKESTGNPNFQYEISCDQMCGNGHYSMKGVIEVVTQAEYDEWMAKQKPAYYAAFPDKDPANIKPATPASDTTKATAVRLKPDLEVKKEKI</sequence>
<dbReference type="PRINTS" id="PR01166">
    <property type="entry name" value="CYCOXIDASEII"/>
</dbReference>
<comment type="cofactor">
    <cofactor evidence="11">
        <name>Cu cation</name>
        <dbReference type="ChEBI" id="CHEBI:23378"/>
    </cofactor>
    <text evidence="11">Binds a copper A center.</text>
</comment>
<evidence type="ECO:0000313" key="15">
    <source>
        <dbReference type="EMBL" id="QEC67961.1"/>
    </source>
</evidence>
<keyword evidence="5 10" id="KW-0812">Transmembrane</keyword>
<gene>
    <name evidence="15" type="ORF">FRZ67_11860</name>
</gene>
<name>A0A5B8VAQ8_9BACT</name>
<evidence type="ECO:0000256" key="5">
    <source>
        <dbReference type="ARBA" id="ARBA00022692"/>
    </source>
</evidence>
<dbReference type="SUPFAM" id="SSF81464">
    <property type="entry name" value="Cytochrome c oxidase subunit II-like, transmembrane region"/>
    <property type="match status" value="1"/>
</dbReference>
<dbReference type="Gene3D" id="2.60.40.420">
    <property type="entry name" value="Cupredoxins - blue copper proteins"/>
    <property type="match status" value="1"/>
</dbReference>
<dbReference type="KEGG" id="pgin:FRZ67_11860"/>
<feature type="transmembrane region" description="Helical" evidence="12">
    <location>
        <begin position="88"/>
        <end position="111"/>
    </location>
</feature>
<proteinExistence type="inferred from homology"/>
<evidence type="ECO:0000256" key="7">
    <source>
        <dbReference type="ARBA" id="ARBA00022982"/>
    </source>
</evidence>
<protein>
    <recommendedName>
        <fullName evidence="11">Cytochrome c oxidase subunit 2</fullName>
        <ecNumber evidence="11">7.1.1.9</ecNumber>
    </recommendedName>
</protein>
<dbReference type="InterPro" id="IPR011759">
    <property type="entry name" value="Cyt_c_oxidase_su2_TM_dom"/>
</dbReference>
<dbReference type="Proteomes" id="UP000321533">
    <property type="component" value="Chromosome"/>
</dbReference>
<evidence type="ECO:0000256" key="6">
    <source>
        <dbReference type="ARBA" id="ARBA00022967"/>
    </source>
</evidence>
<dbReference type="EMBL" id="CP042435">
    <property type="protein sequence ID" value="QEC67961.1"/>
    <property type="molecule type" value="Genomic_DNA"/>
</dbReference>
<evidence type="ECO:0000313" key="16">
    <source>
        <dbReference type="Proteomes" id="UP000321533"/>
    </source>
</evidence>
<evidence type="ECO:0000256" key="12">
    <source>
        <dbReference type="SAM" id="Phobius"/>
    </source>
</evidence>
<dbReference type="Gene3D" id="1.10.287.90">
    <property type="match status" value="1"/>
</dbReference>
<keyword evidence="16" id="KW-1185">Reference proteome</keyword>
<evidence type="ECO:0000259" key="13">
    <source>
        <dbReference type="PROSITE" id="PS50857"/>
    </source>
</evidence>
<dbReference type="PROSITE" id="PS50857">
    <property type="entry name" value="COX2_CUA"/>
    <property type="match status" value="1"/>
</dbReference>
<comment type="similarity">
    <text evidence="2 10">Belongs to the cytochrome c oxidase subunit 2 family.</text>
</comment>
<comment type="function">
    <text evidence="11">Subunits I and II form the functional core of the enzyme complex. Electrons originating in cytochrome c are transferred via heme a and Cu(A) to the binuclear center formed by heme a3 and Cu(B).</text>
</comment>
<reference evidence="15 16" key="1">
    <citation type="journal article" date="2016" name="Int. J. Syst. Evol. Microbiol.">
        <title>Panacibacter ginsenosidivorans gen. nov., sp. nov., with ginsenoside converting activity isolated from soil of a ginseng field.</title>
        <authorList>
            <person name="Siddiqi M.Z."/>
            <person name="Muhammad Shafi S."/>
            <person name="Choi K.D."/>
            <person name="Im W.T."/>
        </authorList>
    </citation>
    <scope>NUCLEOTIDE SEQUENCE [LARGE SCALE GENOMIC DNA]</scope>
    <source>
        <strain evidence="15 16">Gsoil1550</strain>
    </source>
</reference>
<dbReference type="InterPro" id="IPR045187">
    <property type="entry name" value="CcO_II"/>
</dbReference>
<evidence type="ECO:0000256" key="2">
    <source>
        <dbReference type="ARBA" id="ARBA00007866"/>
    </source>
</evidence>
<keyword evidence="11" id="KW-0186">Copper</keyword>
<dbReference type="SUPFAM" id="SSF49503">
    <property type="entry name" value="Cupredoxins"/>
    <property type="match status" value="1"/>
</dbReference>
<dbReference type="RefSeq" id="WP_147189768.1">
    <property type="nucleotide sequence ID" value="NZ_CP042435.1"/>
</dbReference>
<evidence type="ECO:0000256" key="4">
    <source>
        <dbReference type="ARBA" id="ARBA00022660"/>
    </source>
</evidence>
<dbReference type="GO" id="GO:0004129">
    <property type="term" value="F:cytochrome-c oxidase activity"/>
    <property type="evidence" value="ECO:0007669"/>
    <property type="project" value="UniProtKB-EC"/>
</dbReference>
<feature type="transmembrane region" description="Helical" evidence="12">
    <location>
        <begin position="131"/>
        <end position="154"/>
    </location>
</feature>
<keyword evidence="8 12" id="KW-1133">Transmembrane helix</keyword>
<keyword evidence="3 10" id="KW-0813">Transport</keyword>
<organism evidence="15 16">
    <name type="scientific">Panacibacter ginsenosidivorans</name>
    <dbReference type="NCBI Taxonomy" id="1813871"/>
    <lineage>
        <taxon>Bacteria</taxon>
        <taxon>Pseudomonadati</taxon>
        <taxon>Bacteroidota</taxon>
        <taxon>Chitinophagia</taxon>
        <taxon>Chitinophagales</taxon>
        <taxon>Chitinophagaceae</taxon>
        <taxon>Panacibacter</taxon>
    </lineage>
</organism>
<dbReference type="Pfam" id="PF00116">
    <property type="entry name" value="COX2"/>
    <property type="match status" value="1"/>
</dbReference>
<dbReference type="OrthoDB" id="9781261at2"/>
<dbReference type="InterPro" id="IPR002429">
    <property type="entry name" value="CcO_II-like_C"/>
</dbReference>
<evidence type="ECO:0000256" key="3">
    <source>
        <dbReference type="ARBA" id="ARBA00022448"/>
    </source>
</evidence>
<evidence type="ECO:0000256" key="8">
    <source>
        <dbReference type="ARBA" id="ARBA00022989"/>
    </source>
</evidence>
<evidence type="ECO:0000256" key="9">
    <source>
        <dbReference type="ARBA" id="ARBA00023136"/>
    </source>
</evidence>
<dbReference type="GO" id="GO:0042773">
    <property type="term" value="P:ATP synthesis coupled electron transport"/>
    <property type="evidence" value="ECO:0007669"/>
    <property type="project" value="TreeGrafter"/>
</dbReference>
<keyword evidence="9 12" id="KW-0472">Membrane</keyword>
<accession>A0A5B8VAQ8</accession>